<dbReference type="SUPFAM" id="SSF55781">
    <property type="entry name" value="GAF domain-like"/>
    <property type="match status" value="1"/>
</dbReference>
<gene>
    <name evidence="5" type="ORF">AB986_10805</name>
</gene>
<protein>
    <recommendedName>
        <fullName evidence="4">HTH luxR-type domain-containing protein</fullName>
    </recommendedName>
</protein>
<keyword evidence="2" id="KW-0238">DNA-binding</keyword>
<evidence type="ECO:0000256" key="1">
    <source>
        <dbReference type="ARBA" id="ARBA00023015"/>
    </source>
</evidence>
<dbReference type="Proteomes" id="UP000035996">
    <property type="component" value="Unassembled WGS sequence"/>
</dbReference>
<organism evidence="5 6">
    <name type="scientific">Guptibacillus hwajinpoensis</name>
    <dbReference type="NCBI Taxonomy" id="208199"/>
    <lineage>
        <taxon>Bacteria</taxon>
        <taxon>Bacillati</taxon>
        <taxon>Bacillota</taxon>
        <taxon>Bacilli</taxon>
        <taxon>Bacillales</taxon>
        <taxon>Guptibacillaceae</taxon>
        <taxon>Guptibacillus</taxon>
    </lineage>
</organism>
<dbReference type="InterPro" id="IPR000792">
    <property type="entry name" value="Tscrpt_reg_LuxR_C"/>
</dbReference>
<dbReference type="InterPro" id="IPR016032">
    <property type="entry name" value="Sig_transdc_resp-reg_C-effctor"/>
</dbReference>
<evidence type="ECO:0000259" key="4">
    <source>
        <dbReference type="PROSITE" id="PS50043"/>
    </source>
</evidence>
<dbReference type="PANTHER" id="PTHR44688:SF16">
    <property type="entry name" value="DNA-BINDING TRANSCRIPTIONAL ACTIVATOR DEVR_DOSR"/>
    <property type="match status" value="1"/>
</dbReference>
<reference evidence="5" key="1">
    <citation type="submission" date="2015-06" db="EMBL/GenBank/DDBJ databases">
        <authorList>
            <person name="Liu B."/>
            <person name="Wang J."/>
            <person name="Zhu Y."/>
            <person name="Liu G."/>
            <person name="Chen Q."/>
            <person name="Zheng C."/>
            <person name="Che J."/>
            <person name="Ge C."/>
            <person name="Shi H."/>
            <person name="Pan Z."/>
            <person name="Liu X."/>
        </authorList>
    </citation>
    <scope>NUCLEOTIDE SEQUENCE [LARGE SCALE GENOMIC DNA]</scope>
    <source>
        <strain evidence="5">DSM 16346</strain>
    </source>
</reference>
<comment type="caution">
    <text evidence="5">The sequence shown here is derived from an EMBL/GenBank/DDBJ whole genome shotgun (WGS) entry which is preliminary data.</text>
</comment>
<dbReference type="CDD" id="cd06170">
    <property type="entry name" value="LuxR_C_like"/>
    <property type="match status" value="1"/>
</dbReference>
<dbReference type="PANTHER" id="PTHR44688">
    <property type="entry name" value="DNA-BINDING TRANSCRIPTIONAL ACTIVATOR DEVR_DOSR"/>
    <property type="match status" value="1"/>
</dbReference>
<sequence>MSMHEETWMRSFHQLLEVKEPIHRCEVILQKFLSHFPFRRASIFTFSYFTGIGEGVLRVDRSGVFSMNEIREDIRRIPPIQRALLTNKPALLMMDQHHQLFPEEYIQAYNLTSVLIIPLCIERIAIGCVLIDEKEEGSTIHQGLIDDVMVYFRQALGFMLPITSKSPNPLSPRETEVLQHAADGYSTKEIAQRLQISDFTARDYITSAIRKLNANNRAEAVANALRERWIH</sequence>
<evidence type="ECO:0000313" key="6">
    <source>
        <dbReference type="Proteomes" id="UP000035996"/>
    </source>
</evidence>
<dbReference type="PRINTS" id="PR00038">
    <property type="entry name" value="HTHLUXR"/>
</dbReference>
<dbReference type="OrthoDB" id="2825042at2"/>
<dbReference type="GO" id="GO:0006355">
    <property type="term" value="P:regulation of DNA-templated transcription"/>
    <property type="evidence" value="ECO:0007669"/>
    <property type="project" value="InterPro"/>
</dbReference>
<dbReference type="GO" id="GO:0003677">
    <property type="term" value="F:DNA binding"/>
    <property type="evidence" value="ECO:0007669"/>
    <property type="project" value="UniProtKB-KW"/>
</dbReference>
<proteinExistence type="predicted"/>
<dbReference type="SMART" id="SM00421">
    <property type="entry name" value="HTH_LUXR"/>
    <property type="match status" value="1"/>
</dbReference>
<name>A0A0J6CTQ4_9BACL</name>
<dbReference type="EMBL" id="LELK01000004">
    <property type="protein sequence ID" value="KMM36460.1"/>
    <property type="molecule type" value="Genomic_DNA"/>
</dbReference>
<evidence type="ECO:0000256" key="2">
    <source>
        <dbReference type="ARBA" id="ARBA00023125"/>
    </source>
</evidence>
<dbReference type="InterPro" id="IPR036388">
    <property type="entry name" value="WH-like_DNA-bd_sf"/>
</dbReference>
<feature type="domain" description="HTH luxR-type" evidence="4">
    <location>
        <begin position="163"/>
        <end position="228"/>
    </location>
</feature>
<dbReference type="SUPFAM" id="SSF46894">
    <property type="entry name" value="C-terminal effector domain of the bipartite response regulators"/>
    <property type="match status" value="1"/>
</dbReference>
<dbReference type="Pfam" id="PF00196">
    <property type="entry name" value="GerE"/>
    <property type="match status" value="1"/>
</dbReference>
<dbReference type="Gene3D" id="1.10.10.10">
    <property type="entry name" value="Winged helix-like DNA-binding domain superfamily/Winged helix DNA-binding domain"/>
    <property type="match status" value="1"/>
</dbReference>
<evidence type="ECO:0000256" key="3">
    <source>
        <dbReference type="ARBA" id="ARBA00023163"/>
    </source>
</evidence>
<accession>A0A0J6CTQ4</accession>
<dbReference type="PROSITE" id="PS50043">
    <property type="entry name" value="HTH_LUXR_2"/>
    <property type="match status" value="1"/>
</dbReference>
<keyword evidence="1" id="KW-0805">Transcription regulation</keyword>
<keyword evidence="3" id="KW-0804">Transcription</keyword>
<dbReference type="STRING" id="157733.AB986_10805"/>
<dbReference type="RefSeq" id="WP_048311173.1">
    <property type="nucleotide sequence ID" value="NZ_CP119526.1"/>
</dbReference>
<dbReference type="AlphaFoldDB" id="A0A0J6CTQ4"/>
<keyword evidence="6" id="KW-1185">Reference proteome</keyword>
<evidence type="ECO:0000313" key="5">
    <source>
        <dbReference type="EMBL" id="KMM36460.1"/>
    </source>
</evidence>